<dbReference type="HOGENOM" id="CLU_061850_2_0_1"/>
<protein>
    <submittedName>
        <fullName evidence="2">Uncharacterized protein</fullName>
    </submittedName>
</protein>
<proteinExistence type="predicted"/>
<feature type="region of interest" description="Disordered" evidence="1">
    <location>
        <begin position="95"/>
        <end position="117"/>
    </location>
</feature>
<keyword evidence="3" id="KW-1185">Reference proteome</keyword>
<dbReference type="OMA" id="SGIWRWW"/>
<name>A0A066WTS7_COLSU</name>
<dbReference type="eggNOG" id="ENOG502T4CF">
    <property type="taxonomic scope" value="Eukaryota"/>
</dbReference>
<dbReference type="OrthoDB" id="3431997at2759"/>
<dbReference type="Proteomes" id="UP000027238">
    <property type="component" value="Unassembled WGS sequence"/>
</dbReference>
<dbReference type="STRING" id="1173701.A0A066WTS7"/>
<evidence type="ECO:0000313" key="2">
    <source>
        <dbReference type="EMBL" id="KDN60067.1"/>
    </source>
</evidence>
<sequence>MTNGGCATFFPLPRRLQYTPDPLAWATGSENPVKPAKRLSSLSSAATTLRQVSRTWHYARGGLTHPTTPDGGCFWRRESVSAAETDGYEAIQLLSRSPPLAADDPPPPYSKEEETRALSSDASARVSWASSFPQHLNGYGGKKPTGRSYYDLGASRNEKRFSVCTKCFLTERTEGLHIHDGLNPEDYVLATMVRSFEERLYDGKEQEVFNFTLHAVDGLRDAEEQVEMYRLRDTKWGHRDTLELVMDIVGRSEKFQWRPSTGKEVKGLAGHSRGWKLVRMASQEDGLGGKRRIREEGFTSDGREVVAVIAHTFSLRKDFAFAFLGSGRSGALGTAWETAALLSGIWRWWNSINESAD</sequence>
<accession>A0A066WTS7</accession>
<evidence type="ECO:0000313" key="3">
    <source>
        <dbReference type="Proteomes" id="UP000027238"/>
    </source>
</evidence>
<evidence type="ECO:0000256" key="1">
    <source>
        <dbReference type="SAM" id="MobiDB-lite"/>
    </source>
</evidence>
<organism evidence="2 3">
    <name type="scientific">Colletotrichum sublineola</name>
    <name type="common">Sorghum anthracnose fungus</name>
    <dbReference type="NCBI Taxonomy" id="1173701"/>
    <lineage>
        <taxon>Eukaryota</taxon>
        <taxon>Fungi</taxon>
        <taxon>Dikarya</taxon>
        <taxon>Ascomycota</taxon>
        <taxon>Pezizomycotina</taxon>
        <taxon>Sordariomycetes</taxon>
        <taxon>Hypocreomycetidae</taxon>
        <taxon>Glomerellales</taxon>
        <taxon>Glomerellaceae</taxon>
        <taxon>Colletotrichum</taxon>
        <taxon>Colletotrichum graminicola species complex</taxon>
    </lineage>
</organism>
<dbReference type="EMBL" id="JMSE01001551">
    <property type="protein sequence ID" value="KDN60067.1"/>
    <property type="molecule type" value="Genomic_DNA"/>
</dbReference>
<gene>
    <name evidence="2" type="ORF">CSUB01_08873</name>
</gene>
<dbReference type="AlphaFoldDB" id="A0A066WTS7"/>
<reference evidence="3" key="1">
    <citation type="journal article" date="2014" name="Genome Announc.">
        <title>Draft genome sequence of Colletotrichum sublineola, a destructive pathogen of cultivated sorghum.</title>
        <authorList>
            <person name="Baroncelli R."/>
            <person name="Sanz-Martin J.M."/>
            <person name="Rech G.E."/>
            <person name="Sukno S.A."/>
            <person name="Thon M.R."/>
        </authorList>
    </citation>
    <scope>NUCLEOTIDE SEQUENCE [LARGE SCALE GENOMIC DNA]</scope>
    <source>
        <strain evidence="3">TX430BB</strain>
    </source>
</reference>
<comment type="caution">
    <text evidence="2">The sequence shown here is derived from an EMBL/GenBank/DDBJ whole genome shotgun (WGS) entry which is preliminary data.</text>
</comment>